<evidence type="ECO:0000313" key="5">
    <source>
        <dbReference type="Proteomes" id="UP000243797"/>
    </source>
</evidence>
<dbReference type="Pfam" id="PF00172">
    <property type="entry name" value="Zn_clus"/>
    <property type="match status" value="1"/>
</dbReference>
<feature type="compositionally biased region" description="Basic and acidic residues" evidence="2">
    <location>
        <begin position="78"/>
        <end position="107"/>
    </location>
</feature>
<evidence type="ECO:0000313" key="4">
    <source>
        <dbReference type="EMBL" id="PNS14840.1"/>
    </source>
</evidence>
<dbReference type="SMART" id="SM00066">
    <property type="entry name" value="GAL4"/>
    <property type="match status" value="3"/>
</dbReference>
<name>A0A2K1QIX1_9PEZI</name>
<dbReference type="STRING" id="2082308.A0A2K1QIX1"/>
<evidence type="ECO:0000256" key="2">
    <source>
        <dbReference type="SAM" id="MobiDB-lite"/>
    </source>
</evidence>
<dbReference type="AlphaFoldDB" id="A0A2K1QIX1"/>
<feature type="region of interest" description="Disordered" evidence="2">
    <location>
        <begin position="208"/>
        <end position="251"/>
    </location>
</feature>
<proteinExistence type="predicted"/>
<keyword evidence="5" id="KW-1185">Reference proteome</keyword>
<gene>
    <name evidence="4" type="ORF">CAC42_2069</name>
</gene>
<keyword evidence="1" id="KW-0539">Nucleus</keyword>
<feature type="compositionally biased region" description="Low complexity" evidence="2">
    <location>
        <begin position="508"/>
        <end position="520"/>
    </location>
</feature>
<feature type="compositionally biased region" description="Basic residues" evidence="2">
    <location>
        <begin position="701"/>
        <end position="712"/>
    </location>
</feature>
<feature type="region of interest" description="Disordered" evidence="2">
    <location>
        <begin position="77"/>
        <end position="107"/>
    </location>
</feature>
<feature type="domain" description="Zn(2)-C6 fungal-type" evidence="3">
    <location>
        <begin position="265"/>
        <end position="300"/>
    </location>
</feature>
<feature type="compositionally biased region" description="Basic and acidic residues" evidence="2">
    <location>
        <begin position="687"/>
        <end position="700"/>
    </location>
</feature>
<dbReference type="InParanoid" id="A0A2K1QIX1"/>
<feature type="compositionally biased region" description="Polar residues" evidence="2">
    <location>
        <begin position="225"/>
        <end position="234"/>
    </location>
</feature>
<feature type="region of interest" description="Disordered" evidence="2">
    <location>
        <begin position="687"/>
        <end position="787"/>
    </location>
</feature>
<comment type="caution">
    <text evidence="4">The sequence shown here is derived from an EMBL/GenBank/DDBJ whole genome shotgun (WGS) entry which is preliminary data.</text>
</comment>
<feature type="domain" description="Zn(2)-C6 fungal-type" evidence="3">
    <location>
        <begin position="598"/>
        <end position="629"/>
    </location>
</feature>
<feature type="region of interest" description="Disordered" evidence="2">
    <location>
        <begin position="1"/>
        <end position="27"/>
    </location>
</feature>
<feature type="region of interest" description="Disordered" evidence="2">
    <location>
        <begin position="484"/>
        <end position="580"/>
    </location>
</feature>
<dbReference type="OrthoDB" id="3860121at2759"/>
<feature type="compositionally biased region" description="Basic residues" evidence="2">
    <location>
        <begin position="534"/>
        <end position="543"/>
    </location>
</feature>
<dbReference type="Proteomes" id="UP000243797">
    <property type="component" value="Unassembled WGS sequence"/>
</dbReference>
<evidence type="ECO:0000259" key="3">
    <source>
        <dbReference type="PROSITE" id="PS50048"/>
    </source>
</evidence>
<protein>
    <submittedName>
        <fullName evidence="4">Transcriptional activator protein UGA3</fullName>
    </submittedName>
</protein>
<dbReference type="GO" id="GO:0008270">
    <property type="term" value="F:zinc ion binding"/>
    <property type="evidence" value="ECO:0007669"/>
    <property type="project" value="InterPro"/>
</dbReference>
<dbReference type="CDD" id="cd00067">
    <property type="entry name" value="GAL4"/>
    <property type="match status" value="3"/>
</dbReference>
<dbReference type="InterPro" id="IPR001138">
    <property type="entry name" value="Zn2Cys6_DnaBD"/>
</dbReference>
<dbReference type="GO" id="GO:0000981">
    <property type="term" value="F:DNA-binding transcription factor activity, RNA polymerase II-specific"/>
    <property type="evidence" value="ECO:0007669"/>
    <property type="project" value="InterPro"/>
</dbReference>
<feature type="region of interest" description="Disordered" evidence="2">
    <location>
        <begin position="114"/>
        <end position="133"/>
    </location>
</feature>
<dbReference type="PROSITE" id="PS50048">
    <property type="entry name" value="ZN2_CY6_FUNGAL_2"/>
    <property type="match status" value="2"/>
</dbReference>
<dbReference type="EMBL" id="NKHZ01000081">
    <property type="protein sequence ID" value="PNS14840.1"/>
    <property type="molecule type" value="Genomic_DNA"/>
</dbReference>
<reference evidence="4 5" key="1">
    <citation type="submission" date="2017-06" db="EMBL/GenBank/DDBJ databases">
        <title>Draft genome sequence of a variant of Elsinoe murrayae.</title>
        <authorList>
            <person name="Cheng Q."/>
        </authorList>
    </citation>
    <scope>NUCLEOTIDE SEQUENCE [LARGE SCALE GENOMIC DNA]</scope>
    <source>
        <strain evidence="4 5">CQ-2017a</strain>
    </source>
</reference>
<accession>A0A2K1QIX1</accession>
<evidence type="ECO:0000256" key="1">
    <source>
        <dbReference type="ARBA" id="ARBA00023242"/>
    </source>
</evidence>
<sequence>MAPESSRGPGRPRKESEPLHTAQEINKIHPISYLNKLLEKKRPAEDAELSKTFTEDTVKRFLPAIKHTRVLEETLSDAQEKQRLDQAKREHMRELRASQKGQREERNSHVMIDLTGNDNHQSDSPLARQRPKRASTLNIDYSALDKGVDPSIGSFGSTRRASTSKGKNAIVIDSDYESNELERGDSLTPFSSTPFPAHGRLPTGHHAVAAKQPRGGGSSAFDTDLFNSNKPAQQSTFSSGGRESTGSRTSAAPLNMRSLRHLGPICLPCRKEKKGCDRGGGNNKTCSQCIAKDRTDRCIYPDRRVSGSSTVNPEGCEDHVDEKMAIAGAAGSGVDSDTMESAYTCLCDEPFRSCPIHVGSRWALSGDNPFSVAGPLSLRNTNGRYGSAAAYGQDGTSSDHMMLDDLRSVSPHALFRSLQMPFHSGNTSYTYGPNPVPTLSTPGEGFGERVLRRPSRFSEPDNAPVYGDVNMDADPMGPATTGFGEIALGTPRDTMFDSTRLPAPRMQTRNGSTRNGSSSNETASDIGATEGRRRSTRSSKPTRKVSEASMVPRHDQDGGDDDDDVEDDDDEDDDDEKERRRRHEAFMKQAAGERSSARCRRCANLKMTCDKQRPTCSHCARATEPYCIYYEGEPGSGNLACHACRIDHTSISCDNRRPCNHCQTKGRKCMYDGDDPDEDADQIRKHDFLDNMNKSKEGKLAKQRSGKKRKGSRATQTDETTDGAASGEQDAEQPKKKKQKTTYSDKKTDSYDGEQGDLVVQTSAPDKAKKKAPPTFHWRGAAKSSPTFRNTVATPARLDREGPVILHLTLDIAGQPLKGAKATTFLEELSESTQTYLSTAIAENVSHRSITSKDKRDFWTNKMVGEVLRAAHFPVTNLNSNAPPREIRLWIGDKSQARDTFTPGPGTDVERLVPRLIRGDFDFPFSAEKISPISQFLNEFSDDMIVQVQDLTRPVSTTSVLDVKIDRFRQRMAVDGYHKNPYNALDLPIRPGPPSDAVPAFIKRNPNASFLMDLDNHIRAHASEKDMAIASRSVAKPRRDHIKPLYDKLHIALCAEGGSITGPHQDAFGYETVVSVMEGRVLWCYLDPVDATSSQLQSVFDSIQSGNDLPRDLPWKAVVLEPGFSFTMASGTVHAVVRLRKEKTLLFAAHFLRRSELLRWVDTLKMQVCCGHSHNEDSEKGVKELVKVAREVLVKAKDNNGGGLKASDFGGKARVEEVLGKMDELEELMKGKKAKRRAK</sequence>
<feature type="compositionally biased region" description="Low complexity" evidence="2">
    <location>
        <begin position="235"/>
        <end position="250"/>
    </location>
</feature>
<organism evidence="4 5">
    <name type="scientific">Sphaceloma murrayae</name>
    <dbReference type="NCBI Taxonomy" id="2082308"/>
    <lineage>
        <taxon>Eukaryota</taxon>
        <taxon>Fungi</taxon>
        <taxon>Dikarya</taxon>
        <taxon>Ascomycota</taxon>
        <taxon>Pezizomycotina</taxon>
        <taxon>Dothideomycetes</taxon>
        <taxon>Dothideomycetidae</taxon>
        <taxon>Myriangiales</taxon>
        <taxon>Elsinoaceae</taxon>
        <taxon>Sphaceloma</taxon>
    </lineage>
</organism>
<feature type="compositionally biased region" description="Acidic residues" evidence="2">
    <location>
        <begin position="558"/>
        <end position="576"/>
    </location>
</feature>